<keyword evidence="2" id="KW-1185">Reference proteome</keyword>
<gene>
    <name evidence="1" type="ORF">BO80DRAFT_177345</name>
</gene>
<dbReference type="VEuPathDB" id="FungiDB:BO80DRAFT_177345"/>
<name>A0A395HDP3_9EURO</name>
<dbReference type="Proteomes" id="UP000249402">
    <property type="component" value="Unassembled WGS sequence"/>
</dbReference>
<sequence length="115" mass="12861">MYSVCPFPRRLSIFIFTVACLLLPFLPSAGRVWLLSLISPHSEADDNGPGSPAPRCLQIHTEQEAKKLIVLVIIITKNLHFARYIFASLPGFPKITQACIFTRPSTGVIRHMPFL</sequence>
<evidence type="ECO:0000313" key="1">
    <source>
        <dbReference type="EMBL" id="RAL05108.1"/>
    </source>
</evidence>
<dbReference type="GeneID" id="37218849"/>
<dbReference type="AlphaFoldDB" id="A0A395HDP3"/>
<evidence type="ECO:0000313" key="2">
    <source>
        <dbReference type="Proteomes" id="UP000249402"/>
    </source>
</evidence>
<dbReference type="EMBL" id="KZ824422">
    <property type="protein sequence ID" value="RAL05108.1"/>
    <property type="molecule type" value="Genomic_DNA"/>
</dbReference>
<proteinExistence type="predicted"/>
<protein>
    <submittedName>
        <fullName evidence="1">Uncharacterized protein</fullName>
    </submittedName>
</protein>
<organism evidence="1 2">
    <name type="scientific">Aspergillus ibericus CBS 121593</name>
    <dbReference type="NCBI Taxonomy" id="1448316"/>
    <lineage>
        <taxon>Eukaryota</taxon>
        <taxon>Fungi</taxon>
        <taxon>Dikarya</taxon>
        <taxon>Ascomycota</taxon>
        <taxon>Pezizomycotina</taxon>
        <taxon>Eurotiomycetes</taxon>
        <taxon>Eurotiomycetidae</taxon>
        <taxon>Eurotiales</taxon>
        <taxon>Aspergillaceae</taxon>
        <taxon>Aspergillus</taxon>
        <taxon>Aspergillus subgen. Circumdati</taxon>
    </lineage>
</organism>
<accession>A0A395HDP3</accession>
<dbReference type="RefSeq" id="XP_025579435.1">
    <property type="nucleotide sequence ID" value="XM_025713984.1"/>
</dbReference>
<reference evidence="1 2" key="1">
    <citation type="submission" date="2018-02" db="EMBL/GenBank/DDBJ databases">
        <title>The genomes of Aspergillus section Nigri reveals drivers in fungal speciation.</title>
        <authorList>
            <consortium name="DOE Joint Genome Institute"/>
            <person name="Vesth T.C."/>
            <person name="Nybo J."/>
            <person name="Theobald S."/>
            <person name="Brandl J."/>
            <person name="Frisvad J.C."/>
            <person name="Nielsen K.F."/>
            <person name="Lyhne E.K."/>
            <person name="Kogle M.E."/>
            <person name="Kuo A."/>
            <person name="Riley R."/>
            <person name="Clum A."/>
            <person name="Nolan M."/>
            <person name="Lipzen A."/>
            <person name="Salamov A."/>
            <person name="Henrissat B."/>
            <person name="Wiebenga A."/>
            <person name="De vries R.P."/>
            <person name="Grigoriev I.V."/>
            <person name="Mortensen U.H."/>
            <person name="Andersen M.R."/>
            <person name="Baker S.E."/>
        </authorList>
    </citation>
    <scope>NUCLEOTIDE SEQUENCE [LARGE SCALE GENOMIC DNA]</scope>
    <source>
        <strain evidence="1 2">CBS 121593</strain>
    </source>
</reference>